<keyword evidence="3" id="KW-0539">Nucleus</keyword>
<comment type="subcellular location">
    <subcellularLocation>
        <location evidence="1">Nucleus</location>
    </subcellularLocation>
</comment>
<gene>
    <name evidence="5" type="ORF">A4U43_C06F3040</name>
</gene>
<reference evidence="6" key="1">
    <citation type="journal article" date="2017" name="Nat. Commun.">
        <title>The asparagus genome sheds light on the origin and evolution of a young Y chromosome.</title>
        <authorList>
            <person name="Harkess A."/>
            <person name="Zhou J."/>
            <person name="Xu C."/>
            <person name="Bowers J.E."/>
            <person name="Van der Hulst R."/>
            <person name="Ayyampalayam S."/>
            <person name="Mercati F."/>
            <person name="Riccardi P."/>
            <person name="McKain M.R."/>
            <person name="Kakrana A."/>
            <person name="Tang H."/>
            <person name="Ray J."/>
            <person name="Groenendijk J."/>
            <person name="Arikit S."/>
            <person name="Mathioni S.M."/>
            <person name="Nakano M."/>
            <person name="Shan H."/>
            <person name="Telgmann-Rauber A."/>
            <person name="Kanno A."/>
            <person name="Yue Z."/>
            <person name="Chen H."/>
            <person name="Li W."/>
            <person name="Chen Y."/>
            <person name="Xu X."/>
            <person name="Zhang Y."/>
            <person name="Luo S."/>
            <person name="Chen H."/>
            <person name="Gao J."/>
            <person name="Mao Z."/>
            <person name="Pires J.C."/>
            <person name="Luo M."/>
            <person name="Kudrna D."/>
            <person name="Wing R.A."/>
            <person name="Meyers B.C."/>
            <person name="Yi K."/>
            <person name="Kong H."/>
            <person name="Lavrijsen P."/>
            <person name="Sunseri F."/>
            <person name="Falavigna A."/>
            <person name="Ye Y."/>
            <person name="Leebens-Mack J.H."/>
            <person name="Chen G."/>
        </authorList>
    </citation>
    <scope>NUCLEOTIDE SEQUENCE [LARGE SCALE GENOMIC DNA]</scope>
    <source>
        <strain evidence="6">cv. DH0086</strain>
    </source>
</reference>
<dbReference type="InterPro" id="IPR035542">
    <property type="entry name" value="CRIP"/>
</dbReference>
<name>A0A5P1EMG1_ASPOF</name>
<accession>A0A5P1EMG1</accession>
<dbReference type="Gramene" id="ONK65989">
    <property type="protein sequence ID" value="ONK65989"/>
    <property type="gene ID" value="A4U43_C06F3040"/>
</dbReference>
<evidence type="ECO:0000313" key="6">
    <source>
        <dbReference type="Proteomes" id="UP000243459"/>
    </source>
</evidence>
<dbReference type="PANTHER" id="PTHR45843:SF1">
    <property type="entry name" value="PEPTIDYL-PROLYL CIS-TRANS ISOMERASE-LIKE 4"/>
    <property type="match status" value="1"/>
</dbReference>
<dbReference type="Proteomes" id="UP000243459">
    <property type="component" value="Chromosome 6"/>
</dbReference>
<evidence type="ECO:0000256" key="1">
    <source>
        <dbReference type="ARBA" id="ARBA00004123"/>
    </source>
</evidence>
<protein>
    <recommendedName>
        <fullName evidence="4">PPIase cyclophilin-type domain-containing protein</fullName>
    </recommendedName>
</protein>
<dbReference type="PROSITE" id="PS50072">
    <property type="entry name" value="CSA_PPIASE_2"/>
    <property type="match status" value="1"/>
</dbReference>
<evidence type="ECO:0000313" key="5">
    <source>
        <dbReference type="EMBL" id="ONK65989.1"/>
    </source>
</evidence>
<dbReference type="GO" id="GO:0003755">
    <property type="term" value="F:peptidyl-prolyl cis-trans isomerase activity"/>
    <property type="evidence" value="ECO:0007669"/>
    <property type="project" value="InterPro"/>
</dbReference>
<dbReference type="SUPFAM" id="SSF50891">
    <property type="entry name" value="Cyclophilin-like"/>
    <property type="match status" value="1"/>
</dbReference>
<dbReference type="Pfam" id="PF00160">
    <property type="entry name" value="Pro_isomerase"/>
    <property type="match status" value="1"/>
</dbReference>
<keyword evidence="6" id="KW-1185">Reference proteome</keyword>
<dbReference type="EMBL" id="CM007386">
    <property type="protein sequence ID" value="ONK65989.1"/>
    <property type="molecule type" value="Genomic_DNA"/>
</dbReference>
<organism evidence="5 6">
    <name type="scientific">Asparagus officinalis</name>
    <name type="common">Garden asparagus</name>
    <dbReference type="NCBI Taxonomy" id="4686"/>
    <lineage>
        <taxon>Eukaryota</taxon>
        <taxon>Viridiplantae</taxon>
        <taxon>Streptophyta</taxon>
        <taxon>Embryophyta</taxon>
        <taxon>Tracheophyta</taxon>
        <taxon>Spermatophyta</taxon>
        <taxon>Magnoliopsida</taxon>
        <taxon>Liliopsida</taxon>
        <taxon>Asparagales</taxon>
        <taxon>Asparagaceae</taxon>
        <taxon>Asparagoideae</taxon>
        <taxon>Asparagus</taxon>
    </lineage>
</organism>
<sequence length="118" mass="13338">MSVLIVTSVGDIVVNLYTNLCLSFGHKNFLKLCKMKYYNGCLFHKVDKDFMARTGDSTGTGKGGDSVYRFLYGEHARLFTDEIHPRLKQYSRMATVALANAGKNHNASQFYLHSAQRH</sequence>
<dbReference type="InterPro" id="IPR029000">
    <property type="entry name" value="Cyclophilin-like_dom_sf"/>
</dbReference>
<proteinExistence type="predicted"/>
<dbReference type="PANTHER" id="PTHR45843">
    <property type="entry name" value="PEPTIDYL-PROLYL CIS-TRANS ISOMERASE-LIKE 4"/>
    <property type="match status" value="1"/>
</dbReference>
<evidence type="ECO:0000259" key="4">
    <source>
        <dbReference type="PROSITE" id="PS50072"/>
    </source>
</evidence>
<keyword evidence="2" id="KW-0694">RNA-binding</keyword>
<dbReference type="GO" id="GO:0005634">
    <property type="term" value="C:nucleus"/>
    <property type="evidence" value="ECO:0007669"/>
    <property type="project" value="UniProtKB-SubCell"/>
</dbReference>
<dbReference type="Gene3D" id="2.40.100.10">
    <property type="entry name" value="Cyclophilin-like"/>
    <property type="match status" value="1"/>
</dbReference>
<dbReference type="AlphaFoldDB" id="A0A5P1EMG1"/>
<feature type="domain" description="PPIase cyclophilin-type" evidence="4">
    <location>
        <begin position="7"/>
        <end position="118"/>
    </location>
</feature>
<dbReference type="OMA" id="RINHAVI"/>
<evidence type="ECO:0000256" key="2">
    <source>
        <dbReference type="ARBA" id="ARBA00022884"/>
    </source>
</evidence>
<evidence type="ECO:0000256" key="3">
    <source>
        <dbReference type="ARBA" id="ARBA00023242"/>
    </source>
</evidence>
<dbReference type="GO" id="GO:0003723">
    <property type="term" value="F:RNA binding"/>
    <property type="evidence" value="ECO:0007669"/>
    <property type="project" value="UniProtKB-KW"/>
</dbReference>
<dbReference type="InterPro" id="IPR002130">
    <property type="entry name" value="Cyclophilin-type_PPIase_dom"/>
</dbReference>